<name>A0ABX2ZXF2_9GAMM</name>
<gene>
    <name evidence="1" type="ORF">BGC07_17160</name>
</gene>
<sequence>MVLFIRAYLHPKILTKKVRNELLNNAVFEVQKLCGMQEKLLILIVKTCVENGGNQTGPITNSEIAENTNISIYSAKESIKRLVKKRGC</sequence>
<keyword evidence="2" id="KW-1185">Reference proteome</keyword>
<protein>
    <submittedName>
        <fullName evidence="1">Uncharacterized protein</fullName>
    </submittedName>
</protein>
<comment type="caution">
    <text evidence="1">The sequence shown here is derived from an EMBL/GenBank/DDBJ whole genome shotgun (WGS) entry which is preliminary data.</text>
</comment>
<proteinExistence type="predicted"/>
<dbReference type="EMBL" id="MDTU01000004">
    <property type="protein sequence ID" value="ODN41292.1"/>
    <property type="molecule type" value="Genomic_DNA"/>
</dbReference>
<accession>A0ABX2ZXF2</accession>
<dbReference type="Proteomes" id="UP000094329">
    <property type="component" value="Unassembled WGS sequence"/>
</dbReference>
<evidence type="ECO:0000313" key="2">
    <source>
        <dbReference type="Proteomes" id="UP000094329"/>
    </source>
</evidence>
<reference evidence="1 2" key="1">
    <citation type="submission" date="2016-08" db="EMBL/GenBank/DDBJ databases">
        <title>Draft genome sequence of Candidatus Piscirickettsia litoralis, from seawater.</title>
        <authorList>
            <person name="Wan X."/>
            <person name="Lee A.J."/>
            <person name="Hou S."/>
            <person name="Donachie S.P."/>
        </authorList>
    </citation>
    <scope>NUCLEOTIDE SEQUENCE [LARGE SCALE GENOMIC DNA]</scope>
    <source>
        <strain evidence="1 2">Y2</strain>
    </source>
</reference>
<evidence type="ECO:0000313" key="1">
    <source>
        <dbReference type="EMBL" id="ODN41292.1"/>
    </source>
</evidence>
<organism evidence="1 2">
    <name type="scientific">Piscirickettsia litoralis</name>
    <dbReference type="NCBI Taxonomy" id="1891921"/>
    <lineage>
        <taxon>Bacteria</taxon>
        <taxon>Pseudomonadati</taxon>
        <taxon>Pseudomonadota</taxon>
        <taxon>Gammaproteobacteria</taxon>
        <taxon>Thiotrichales</taxon>
        <taxon>Piscirickettsiaceae</taxon>
        <taxon>Piscirickettsia</taxon>
    </lineage>
</organism>